<keyword evidence="3" id="KW-1185">Reference proteome</keyword>
<organism evidence="2 3">
    <name type="scientific">Steroidobacter flavus</name>
    <dbReference type="NCBI Taxonomy" id="1842136"/>
    <lineage>
        <taxon>Bacteria</taxon>
        <taxon>Pseudomonadati</taxon>
        <taxon>Pseudomonadota</taxon>
        <taxon>Gammaproteobacteria</taxon>
        <taxon>Steroidobacterales</taxon>
        <taxon>Steroidobacteraceae</taxon>
        <taxon>Steroidobacter</taxon>
    </lineage>
</organism>
<comment type="caution">
    <text evidence="2">The sequence shown here is derived from an EMBL/GenBank/DDBJ whole genome shotgun (WGS) entry which is preliminary data.</text>
</comment>
<keyword evidence="1" id="KW-0732">Signal</keyword>
<dbReference type="Pfam" id="PF20125">
    <property type="entry name" value="DUF6515"/>
    <property type="match status" value="1"/>
</dbReference>
<gene>
    <name evidence="2" type="ORF">ACFPN2_33535</name>
</gene>
<feature type="chain" id="PRO_5045337751" evidence="1">
    <location>
        <begin position="30"/>
        <end position="406"/>
    </location>
</feature>
<dbReference type="Proteomes" id="UP001595904">
    <property type="component" value="Unassembled WGS sequence"/>
</dbReference>
<dbReference type="InterPro" id="IPR045398">
    <property type="entry name" value="DUF6515"/>
</dbReference>
<dbReference type="RefSeq" id="WP_380604905.1">
    <property type="nucleotide sequence ID" value="NZ_JBHSDU010000015.1"/>
</dbReference>
<accession>A0ABV8T279</accession>
<reference evidence="3" key="1">
    <citation type="journal article" date="2019" name="Int. J. Syst. Evol. Microbiol.">
        <title>The Global Catalogue of Microorganisms (GCM) 10K type strain sequencing project: providing services to taxonomists for standard genome sequencing and annotation.</title>
        <authorList>
            <consortium name="The Broad Institute Genomics Platform"/>
            <consortium name="The Broad Institute Genome Sequencing Center for Infectious Disease"/>
            <person name="Wu L."/>
            <person name="Ma J."/>
        </authorList>
    </citation>
    <scope>NUCLEOTIDE SEQUENCE [LARGE SCALE GENOMIC DNA]</scope>
    <source>
        <strain evidence="3">CGMCC 1.10759</strain>
    </source>
</reference>
<evidence type="ECO:0000313" key="2">
    <source>
        <dbReference type="EMBL" id="MFC4314046.1"/>
    </source>
</evidence>
<evidence type="ECO:0000313" key="3">
    <source>
        <dbReference type="Proteomes" id="UP001595904"/>
    </source>
</evidence>
<evidence type="ECO:0000256" key="1">
    <source>
        <dbReference type="SAM" id="SignalP"/>
    </source>
</evidence>
<protein>
    <submittedName>
        <fullName evidence="2">DUF6515 family protein</fullName>
    </submittedName>
</protein>
<name>A0ABV8T279_9GAMM</name>
<feature type="signal peptide" evidence="1">
    <location>
        <begin position="1"/>
        <end position="29"/>
    </location>
</feature>
<sequence length="406" mass="46610">MNIRLTSLHRHLAVAIAVACTLASVTSSALTDEELHPRVHRLANEERPHQEPVISGMPRDDRVIPERSFDMRHADHVMPEHGFNVRLVDRATLERTFNIRLEDHVTPEHTFDIHREDHVMPERGFNVRLVDRATPERTFNMRLEDHVTPERGFNMHREDPVMPERAINVRLEDRVTSEHSFNMRREDRVTSERGFDTRLEDRAMPERGFDMRRDDRVMAEHGFDMRRDPLPVRNEPAHFGPARGTIVTHLPPQTIVVQHAGVSYSIHDGVWYRPYGPRFTVVAAPIGAFVPVLPSFYTTVWFGGLPYYYADDVYYAWRPEHAAYEIVTPPPGAPEPVVNGDRLYAYPLNGQSPDQQARDRYDCHVWATDETGIDPSRTANSMTSTQSADYDRAMTACLGGRGYSVK</sequence>
<proteinExistence type="predicted"/>
<dbReference type="EMBL" id="JBHSDU010000015">
    <property type="protein sequence ID" value="MFC4314046.1"/>
    <property type="molecule type" value="Genomic_DNA"/>
</dbReference>